<evidence type="ECO:0000256" key="10">
    <source>
        <dbReference type="SAM" id="Coils"/>
    </source>
</evidence>
<evidence type="ECO:0000313" key="13">
    <source>
        <dbReference type="Proteomes" id="UP001209803"/>
    </source>
</evidence>
<accession>A0ABY8FCY3</accession>
<name>A0ABY8FCY3_9HYPH</name>
<keyword evidence="3 9" id="KW-0813">Transport</keyword>
<dbReference type="Pfam" id="PF26002">
    <property type="entry name" value="Beta-barrel_AprE"/>
    <property type="match status" value="1"/>
</dbReference>
<evidence type="ECO:0000256" key="3">
    <source>
        <dbReference type="ARBA" id="ARBA00022448"/>
    </source>
</evidence>
<evidence type="ECO:0000256" key="7">
    <source>
        <dbReference type="ARBA" id="ARBA00022989"/>
    </source>
</evidence>
<evidence type="ECO:0000313" key="12">
    <source>
        <dbReference type="EMBL" id="WFE90483.1"/>
    </source>
</evidence>
<evidence type="ECO:0000256" key="1">
    <source>
        <dbReference type="ARBA" id="ARBA00004377"/>
    </source>
</evidence>
<comment type="subcellular location">
    <subcellularLocation>
        <location evidence="1 9">Cell inner membrane</location>
        <topology evidence="1 9">Single-pass membrane protein</topology>
    </subcellularLocation>
</comment>
<dbReference type="PANTHER" id="PTHR30386:SF27">
    <property type="entry name" value="MEMBRANE FUSION PROTEIN (MFP) FAMILY PROTEIN"/>
    <property type="match status" value="1"/>
</dbReference>
<evidence type="ECO:0000256" key="2">
    <source>
        <dbReference type="ARBA" id="ARBA00009477"/>
    </source>
</evidence>
<organism evidence="12 13">
    <name type="scientific">Roseibium porphyridii</name>
    <dbReference type="NCBI Taxonomy" id="2866279"/>
    <lineage>
        <taxon>Bacteria</taxon>
        <taxon>Pseudomonadati</taxon>
        <taxon>Pseudomonadota</taxon>
        <taxon>Alphaproteobacteria</taxon>
        <taxon>Hyphomicrobiales</taxon>
        <taxon>Stappiaceae</taxon>
        <taxon>Roseibium</taxon>
    </lineage>
</organism>
<gene>
    <name evidence="12" type="ORF">K1718_03775</name>
</gene>
<dbReference type="PRINTS" id="PR01490">
    <property type="entry name" value="RTXTOXIND"/>
</dbReference>
<feature type="transmembrane region" description="Helical" evidence="9">
    <location>
        <begin position="49"/>
        <end position="67"/>
    </location>
</feature>
<feature type="domain" description="AprE-like beta-barrel" evidence="11">
    <location>
        <begin position="345"/>
        <end position="435"/>
    </location>
</feature>
<keyword evidence="7 9" id="KW-1133">Transmembrane helix</keyword>
<keyword evidence="4 9" id="KW-1003">Cell membrane</keyword>
<protein>
    <recommendedName>
        <fullName evidence="9">Membrane fusion protein (MFP) family protein</fullName>
    </recommendedName>
</protein>
<feature type="coiled-coil region" evidence="10">
    <location>
        <begin position="179"/>
        <end position="261"/>
    </location>
</feature>
<evidence type="ECO:0000256" key="4">
    <source>
        <dbReference type="ARBA" id="ARBA00022475"/>
    </source>
</evidence>
<dbReference type="Proteomes" id="UP001209803">
    <property type="component" value="Chromosome"/>
</dbReference>
<dbReference type="InterPro" id="IPR010129">
    <property type="entry name" value="T1SS_HlyD"/>
</dbReference>
<keyword evidence="13" id="KW-1185">Reference proteome</keyword>
<dbReference type="Gene3D" id="2.40.30.170">
    <property type="match status" value="1"/>
</dbReference>
<proteinExistence type="inferred from homology"/>
<keyword evidence="5 9" id="KW-0997">Cell inner membrane</keyword>
<evidence type="ECO:0000256" key="6">
    <source>
        <dbReference type="ARBA" id="ARBA00022692"/>
    </source>
</evidence>
<dbReference type="PANTHER" id="PTHR30386">
    <property type="entry name" value="MEMBRANE FUSION SUBUNIT OF EMRAB-TOLC MULTIDRUG EFFLUX PUMP"/>
    <property type="match status" value="1"/>
</dbReference>
<evidence type="ECO:0000256" key="5">
    <source>
        <dbReference type="ARBA" id="ARBA00022519"/>
    </source>
</evidence>
<evidence type="ECO:0000256" key="9">
    <source>
        <dbReference type="RuleBase" id="RU365093"/>
    </source>
</evidence>
<comment type="similarity">
    <text evidence="2 9">Belongs to the membrane fusion protein (MFP) (TC 8.A.1) family.</text>
</comment>
<dbReference type="RefSeq" id="WP_265679691.1">
    <property type="nucleotide sequence ID" value="NZ_CP120863.1"/>
</dbReference>
<reference evidence="12 13" key="1">
    <citation type="submission" date="2023-03" db="EMBL/GenBank/DDBJ databases">
        <title>Roseibium porphyridii sp. nov. and Roseibium rhodosorbium sp. nov. isolated from marine algae, Porphyridium cruentum and Rhodosorus marinus, respectively.</title>
        <authorList>
            <person name="Lee M.W."/>
            <person name="Choi B.J."/>
            <person name="Lee J.K."/>
            <person name="Choi D.G."/>
            <person name="Baek J.H."/>
            <person name="Bayburt H."/>
            <person name="Kim J.M."/>
            <person name="Han D.M."/>
            <person name="Kim K.H."/>
            <person name="Jeon C.O."/>
        </authorList>
    </citation>
    <scope>NUCLEOTIDE SEQUENCE [LARGE SCALE GENOMIC DNA]</scope>
    <source>
        <strain evidence="12 13">KMA01</strain>
    </source>
</reference>
<dbReference type="NCBIfam" id="TIGR01843">
    <property type="entry name" value="type_I_hlyD"/>
    <property type="match status" value="1"/>
</dbReference>
<keyword evidence="6 9" id="KW-0812">Transmembrane</keyword>
<keyword evidence="10" id="KW-0175">Coiled coil</keyword>
<sequence length="459" mass="51798">MRDPFGYRRTTELSELADGTSDKVERHAIPFQPDSVEVELKRLPYLARVSLYTILFLMVSAVGWAAWAQIDRTVTARGKLVSQSRTVVKQPYQPSVIRSLDAKAGDYVKEGNLIASLDPTLTKADRGQLQAKIRLLELEGARLVAEQSGLAFRPEQKSDLSNLQLELFKRRQFEKDATLEKFHAQVQTLDSQIEVARAQASQFRAQKELAKIKLDNAEKLLKSNAGSRIRFQEASTEVERLEAAQVEKEREQDRYARQKNVVQVERELFLSSYALSIEERLLAITTELEQLRFDLQKIVKMGEFDEFRADSDGIILEVTNKSVGSVVEAAEVLFTFVPTDQGLDVELDLTPQDIGWVHVGQPVRIKLDPFPFQRHGTLEGELTSISPDALQDQSSGQTQVYYKARVSITHNKLRNLPSGFELLPGITSTAEIKIGKRSILSYLTDPFHKALDESLKEPN</sequence>
<dbReference type="InterPro" id="IPR058982">
    <property type="entry name" value="Beta-barrel_AprE"/>
</dbReference>
<evidence type="ECO:0000259" key="11">
    <source>
        <dbReference type="Pfam" id="PF26002"/>
    </source>
</evidence>
<dbReference type="InterPro" id="IPR050739">
    <property type="entry name" value="MFP"/>
</dbReference>
<keyword evidence="8 9" id="KW-0472">Membrane</keyword>
<evidence type="ECO:0000256" key="8">
    <source>
        <dbReference type="ARBA" id="ARBA00023136"/>
    </source>
</evidence>
<dbReference type="EMBL" id="CP120863">
    <property type="protein sequence ID" value="WFE90483.1"/>
    <property type="molecule type" value="Genomic_DNA"/>
</dbReference>